<dbReference type="PRINTS" id="PR00838">
    <property type="entry name" value="V5ALLERGEN"/>
</dbReference>
<dbReference type="SUPFAM" id="SSF55797">
    <property type="entry name" value="PR-1-like"/>
    <property type="match status" value="1"/>
</dbReference>
<dbReference type="GO" id="GO:0005576">
    <property type="term" value="C:extracellular region"/>
    <property type="evidence" value="ECO:0007669"/>
    <property type="project" value="InterPro"/>
</dbReference>
<dbReference type="OrthoDB" id="337038at2759"/>
<dbReference type="AlphaFoldDB" id="A0A9Q1D9M5"/>
<dbReference type="Proteomes" id="UP001152803">
    <property type="component" value="Unassembled WGS sequence"/>
</dbReference>
<evidence type="ECO:0000313" key="5">
    <source>
        <dbReference type="Proteomes" id="UP001152803"/>
    </source>
</evidence>
<dbReference type="InterPro" id="IPR001283">
    <property type="entry name" value="CRISP-related"/>
</dbReference>
<protein>
    <recommendedName>
        <fullName evidence="3">SCP domain-containing protein</fullName>
    </recommendedName>
</protein>
<evidence type="ECO:0000256" key="1">
    <source>
        <dbReference type="ARBA" id="ARBA00009923"/>
    </source>
</evidence>
<dbReference type="EMBL" id="JAFJMO010000011">
    <property type="protein sequence ID" value="KAJ8263346.1"/>
    <property type="molecule type" value="Genomic_DNA"/>
</dbReference>
<dbReference type="InterPro" id="IPR002413">
    <property type="entry name" value="V5_allergen-like"/>
</dbReference>
<dbReference type="PROSITE" id="PS01009">
    <property type="entry name" value="CRISP_1"/>
    <property type="match status" value="1"/>
</dbReference>
<evidence type="ECO:0000313" key="4">
    <source>
        <dbReference type="EMBL" id="KAJ8263346.1"/>
    </source>
</evidence>
<sequence length="176" mass="19381">MADANFEREFLDAHNEYRTKHQVPSLTLSRELCTSAQAWADHLLSIKGLQHSDTKNGENLYYSWSSGPKTLNGKESVDKWYDEIKDYSFDNPGFKSNTGHFTQVVWKESTEVGVGLATDGNTVFVVGQYSPAGNMTNQGYFERNVLPAVTGSEGETEPSGVAPKSPTHTKPGCSLL</sequence>
<reference evidence="4" key="1">
    <citation type="journal article" date="2023" name="Science">
        <title>Genome structures resolve the early diversification of teleost fishes.</title>
        <authorList>
            <person name="Parey E."/>
            <person name="Louis A."/>
            <person name="Montfort J."/>
            <person name="Bouchez O."/>
            <person name="Roques C."/>
            <person name="Iampietro C."/>
            <person name="Lluch J."/>
            <person name="Castinel A."/>
            <person name="Donnadieu C."/>
            <person name="Desvignes T."/>
            <person name="Floi Bucao C."/>
            <person name="Jouanno E."/>
            <person name="Wen M."/>
            <person name="Mejri S."/>
            <person name="Dirks R."/>
            <person name="Jansen H."/>
            <person name="Henkel C."/>
            <person name="Chen W.J."/>
            <person name="Zahm M."/>
            <person name="Cabau C."/>
            <person name="Klopp C."/>
            <person name="Thompson A.W."/>
            <person name="Robinson-Rechavi M."/>
            <person name="Braasch I."/>
            <person name="Lecointre G."/>
            <person name="Bobe J."/>
            <person name="Postlethwait J.H."/>
            <person name="Berthelot C."/>
            <person name="Roest Crollius H."/>
            <person name="Guiguen Y."/>
        </authorList>
    </citation>
    <scope>NUCLEOTIDE SEQUENCE</scope>
    <source>
        <strain evidence="4">Concon-B</strain>
    </source>
</reference>
<dbReference type="PRINTS" id="PR00837">
    <property type="entry name" value="V5TPXLIKE"/>
</dbReference>
<feature type="domain" description="SCP" evidence="3">
    <location>
        <begin position="5"/>
        <end position="137"/>
    </location>
</feature>
<proteinExistence type="inferred from homology"/>
<organism evidence="4 5">
    <name type="scientific">Conger conger</name>
    <name type="common">Conger eel</name>
    <name type="synonym">Muraena conger</name>
    <dbReference type="NCBI Taxonomy" id="82655"/>
    <lineage>
        <taxon>Eukaryota</taxon>
        <taxon>Metazoa</taxon>
        <taxon>Chordata</taxon>
        <taxon>Craniata</taxon>
        <taxon>Vertebrata</taxon>
        <taxon>Euteleostomi</taxon>
        <taxon>Actinopterygii</taxon>
        <taxon>Neopterygii</taxon>
        <taxon>Teleostei</taxon>
        <taxon>Anguilliformes</taxon>
        <taxon>Congridae</taxon>
        <taxon>Conger</taxon>
    </lineage>
</organism>
<evidence type="ECO:0000259" key="3">
    <source>
        <dbReference type="SMART" id="SM00198"/>
    </source>
</evidence>
<evidence type="ECO:0000256" key="2">
    <source>
        <dbReference type="SAM" id="MobiDB-lite"/>
    </source>
</evidence>
<dbReference type="Pfam" id="PF00188">
    <property type="entry name" value="CAP"/>
    <property type="match status" value="1"/>
</dbReference>
<dbReference type="InterPro" id="IPR035940">
    <property type="entry name" value="CAP_sf"/>
</dbReference>
<keyword evidence="5" id="KW-1185">Reference proteome</keyword>
<dbReference type="FunFam" id="3.40.33.10:FF:000074">
    <property type="entry name" value="Si:dkey-2n12.1 protein"/>
    <property type="match status" value="1"/>
</dbReference>
<gene>
    <name evidence="4" type="ORF">COCON_G00158030</name>
</gene>
<dbReference type="CDD" id="cd05382">
    <property type="entry name" value="CAP_GAPR1-like"/>
    <property type="match status" value="1"/>
</dbReference>
<dbReference type="Gene3D" id="3.40.33.10">
    <property type="entry name" value="CAP"/>
    <property type="match status" value="1"/>
</dbReference>
<dbReference type="InterPro" id="IPR014044">
    <property type="entry name" value="CAP_dom"/>
</dbReference>
<dbReference type="SMART" id="SM00198">
    <property type="entry name" value="SCP"/>
    <property type="match status" value="1"/>
</dbReference>
<comment type="caution">
    <text evidence="4">The sequence shown here is derived from an EMBL/GenBank/DDBJ whole genome shotgun (WGS) entry which is preliminary data.</text>
</comment>
<comment type="similarity">
    <text evidence="1">Belongs to the CRISP family.</text>
</comment>
<dbReference type="InterPro" id="IPR034113">
    <property type="entry name" value="SCP_GAPR1-like"/>
</dbReference>
<dbReference type="PANTHER" id="PTHR10334">
    <property type="entry name" value="CYSTEINE-RICH SECRETORY PROTEIN-RELATED"/>
    <property type="match status" value="1"/>
</dbReference>
<accession>A0A9Q1D9M5</accession>
<feature type="region of interest" description="Disordered" evidence="2">
    <location>
        <begin position="150"/>
        <end position="176"/>
    </location>
</feature>
<dbReference type="InterPro" id="IPR018244">
    <property type="entry name" value="Allrgn_V5/Tpx1_CS"/>
</dbReference>
<name>A0A9Q1D9M5_CONCO</name>